<keyword evidence="2" id="KW-1133">Transmembrane helix</keyword>
<dbReference type="OrthoDB" id="2843398at2"/>
<feature type="transmembrane region" description="Helical" evidence="2">
    <location>
        <begin position="81"/>
        <end position="104"/>
    </location>
</feature>
<dbReference type="EMBL" id="VLKZ01000005">
    <property type="protein sequence ID" value="TWI56340.1"/>
    <property type="molecule type" value="Genomic_DNA"/>
</dbReference>
<evidence type="ECO:0000256" key="2">
    <source>
        <dbReference type="SAM" id="Phobius"/>
    </source>
</evidence>
<dbReference type="AlphaFoldDB" id="A0A562QJH8"/>
<feature type="transmembrane region" description="Helical" evidence="2">
    <location>
        <begin position="38"/>
        <end position="61"/>
    </location>
</feature>
<gene>
    <name evidence="3" type="ORF">IQ10_02234</name>
</gene>
<feature type="coiled-coil region" evidence="1">
    <location>
        <begin position="205"/>
        <end position="232"/>
    </location>
</feature>
<evidence type="ECO:0000256" key="1">
    <source>
        <dbReference type="SAM" id="Coils"/>
    </source>
</evidence>
<feature type="transmembrane region" description="Helical" evidence="2">
    <location>
        <begin position="6"/>
        <end position="26"/>
    </location>
</feature>
<organism evidence="3 4">
    <name type="scientific">Halalkalibacter nanhaiisediminis</name>
    <dbReference type="NCBI Taxonomy" id="688079"/>
    <lineage>
        <taxon>Bacteria</taxon>
        <taxon>Bacillati</taxon>
        <taxon>Bacillota</taxon>
        <taxon>Bacilli</taxon>
        <taxon>Bacillales</taxon>
        <taxon>Bacillaceae</taxon>
        <taxon>Halalkalibacter</taxon>
    </lineage>
</organism>
<keyword evidence="2" id="KW-0472">Membrane</keyword>
<reference evidence="3 4" key="1">
    <citation type="journal article" date="2015" name="Stand. Genomic Sci.">
        <title>Genomic Encyclopedia of Bacterial and Archaeal Type Strains, Phase III: the genomes of soil and plant-associated and newly described type strains.</title>
        <authorList>
            <person name="Whitman W.B."/>
            <person name="Woyke T."/>
            <person name="Klenk H.P."/>
            <person name="Zhou Y."/>
            <person name="Lilburn T.G."/>
            <person name="Beck B.J."/>
            <person name="De Vos P."/>
            <person name="Vandamme P."/>
            <person name="Eisen J.A."/>
            <person name="Garrity G."/>
            <person name="Hugenholtz P."/>
            <person name="Kyrpides N.C."/>
        </authorList>
    </citation>
    <scope>NUCLEOTIDE SEQUENCE [LARGE SCALE GENOMIC DNA]</scope>
    <source>
        <strain evidence="3 4">CGMCC 1.10116</strain>
    </source>
</reference>
<dbReference type="Proteomes" id="UP000315711">
    <property type="component" value="Unassembled WGS sequence"/>
</dbReference>
<dbReference type="RefSeq" id="WP_144450536.1">
    <property type="nucleotide sequence ID" value="NZ_VLKZ01000005.1"/>
</dbReference>
<name>A0A562QJH8_9BACI</name>
<accession>A0A562QJH8</accession>
<proteinExistence type="predicted"/>
<sequence>MNSFWTGFLIGGAIIGTLFFVGNQAINKYIKKKNSKYFKYVVPSILLCIALIILFVNLEAIAKPNPIGDQTVLQYVLTNKAILHLLIYVGTLSMVGVIWILATFPFSFDGIKKFSVFGVSAEFNEKVQEAVDNMILLNEVSSIRENIMKVIISEKYYEETLTSVIVLNDGKYSIDTSALLIATLDTIKSAYASSESKIALKFHLEDVKSNDVNEAKQNVSELQNEMKEACLNVIRDGKSYVWKGTIAFATAPFDIDSQRNAFYILCIHSDDIEFTEKDIDFMQTVINLMEKLVDLQWYENIVLSDDEETEDSVVS</sequence>
<evidence type="ECO:0000313" key="3">
    <source>
        <dbReference type="EMBL" id="TWI56340.1"/>
    </source>
</evidence>
<evidence type="ECO:0000313" key="4">
    <source>
        <dbReference type="Proteomes" id="UP000315711"/>
    </source>
</evidence>
<protein>
    <submittedName>
        <fullName evidence="3">Uncharacterized protein</fullName>
    </submittedName>
</protein>
<keyword evidence="2" id="KW-0812">Transmembrane</keyword>
<keyword evidence="1" id="KW-0175">Coiled coil</keyword>
<keyword evidence="4" id="KW-1185">Reference proteome</keyword>
<comment type="caution">
    <text evidence="3">The sequence shown here is derived from an EMBL/GenBank/DDBJ whole genome shotgun (WGS) entry which is preliminary data.</text>
</comment>